<feature type="transmembrane region" description="Helical" evidence="5">
    <location>
        <begin position="37"/>
        <end position="61"/>
    </location>
</feature>
<dbReference type="InterPro" id="IPR029787">
    <property type="entry name" value="Nucleotide_cyclase"/>
</dbReference>
<feature type="domain" description="GGDEF" evidence="6">
    <location>
        <begin position="306"/>
        <end position="439"/>
    </location>
</feature>
<dbReference type="Gene3D" id="3.30.70.270">
    <property type="match status" value="1"/>
</dbReference>
<evidence type="ECO:0000313" key="7">
    <source>
        <dbReference type="EMBL" id="RVU30956.1"/>
    </source>
</evidence>
<keyword evidence="4" id="KW-0175">Coiled coil</keyword>
<evidence type="ECO:0000256" key="1">
    <source>
        <dbReference type="ARBA" id="ARBA00001946"/>
    </source>
</evidence>
<dbReference type="CDD" id="cd01949">
    <property type="entry name" value="GGDEF"/>
    <property type="match status" value="1"/>
</dbReference>
<organism evidence="7 8">
    <name type="scientific">Neptunomonas marina</name>
    <dbReference type="NCBI Taxonomy" id="1815562"/>
    <lineage>
        <taxon>Bacteria</taxon>
        <taxon>Pseudomonadati</taxon>
        <taxon>Pseudomonadota</taxon>
        <taxon>Gammaproteobacteria</taxon>
        <taxon>Oceanospirillales</taxon>
        <taxon>Oceanospirillaceae</taxon>
        <taxon>Neptunomonas</taxon>
    </lineage>
</organism>
<keyword evidence="5" id="KW-0812">Transmembrane</keyword>
<feature type="coiled-coil region" evidence="4">
    <location>
        <begin position="64"/>
        <end position="94"/>
    </location>
</feature>
<dbReference type="Proteomes" id="UP000282818">
    <property type="component" value="Unassembled WGS sequence"/>
</dbReference>
<dbReference type="GO" id="GO:1902201">
    <property type="term" value="P:negative regulation of bacterial-type flagellum-dependent cell motility"/>
    <property type="evidence" value="ECO:0007669"/>
    <property type="project" value="TreeGrafter"/>
</dbReference>
<comment type="cofactor">
    <cofactor evidence="1">
        <name>Mg(2+)</name>
        <dbReference type="ChEBI" id="CHEBI:18420"/>
    </cofactor>
</comment>
<dbReference type="InterPro" id="IPR029016">
    <property type="entry name" value="GAF-like_dom_sf"/>
</dbReference>
<sequence>MKKNRDDLPLILGLFSVLFIGIYVVDGGQLWIKMSELVFAPLSALPLALGLTGLVLLWYVVELWKDSQAAHEELNDALAKMQNEVEERRLAEEHAHILTATKNEIIESELQRTKRLEQIRSMGDFLAGASSLKELRQIAVRSLNTILPEYTVGVLFADREFKRWKLIGAWGEHKESVHTEIDIESCWVLRQGQAYKDCSSTQMMMCDQANLTTIKSVACYPIFCRDMQFGVLHIRSDKPQEPLLSTDDEKLIIGVCNTLGLHFYNAQLRAELSMASNRDALTGLLNRRGLGNTLKREIRSAVAQKYEVAVAMIDIDHFKQYNDTYGHPEGDKALRFVAEVLTENTRARDVVVRYGGEEFMLILPNTTKAEAESKLNTLIKTVESESKNSPQCQRAITLSVGVACAPRDQRSEEALVRLADVALYSAKKLGRNRVVAHKSEPQDKIIRSSART</sequence>
<reference evidence="7 8" key="1">
    <citation type="submission" date="2019-01" db="EMBL/GenBank/DDBJ databases">
        <authorList>
            <person name="Chen W.-M."/>
        </authorList>
    </citation>
    <scope>NUCLEOTIDE SEQUENCE [LARGE SCALE GENOMIC DNA]</scope>
    <source>
        <strain evidence="7 8">HPM-16</strain>
    </source>
</reference>
<dbReference type="FunFam" id="3.30.70.270:FF:000001">
    <property type="entry name" value="Diguanylate cyclase domain protein"/>
    <property type="match status" value="1"/>
</dbReference>
<comment type="catalytic activity">
    <reaction evidence="3">
        <text>2 GTP = 3',3'-c-di-GMP + 2 diphosphate</text>
        <dbReference type="Rhea" id="RHEA:24898"/>
        <dbReference type="ChEBI" id="CHEBI:33019"/>
        <dbReference type="ChEBI" id="CHEBI:37565"/>
        <dbReference type="ChEBI" id="CHEBI:58805"/>
        <dbReference type="EC" id="2.7.7.65"/>
    </reaction>
</comment>
<evidence type="ECO:0000259" key="6">
    <source>
        <dbReference type="PROSITE" id="PS50887"/>
    </source>
</evidence>
<evidence type="ECO:0000256" key="4">
    <source>
        <dbReference type="SAM" id="Coils"/>
    </source>
</evidence>
<dbReference type="InterPro" id="IPR000160">
    <property type="entry name" value="GGDEF_dom"/>
</dbReference>
<dbReference type="GO" id="GO:0005886">
    <property type="term" value="C:plasma membrane"/>
    <property type="evidence" value="ECO:0007669"/>
    <property type="project" value="TreeGrafter"/>
</dbReference>
<evidence type="ECO:0000256" key="2">
    <source>
        <dbReference type="ARBA" id="ARBA00012528"/>
    </source>
</evidence>
<proteinExistence type="predicted"/>
<dbReference type="GO" id="GO:0043709">
    <property type="term" value="P:cell adhesion involved in single-species biofilm formation"/>
    <property type="evidence" value="ECO:0007669"/>
    <property type="project" value="TreeGrafter"/>
</dbReference>
<keyword evidence="5" id="KW-1133">Transmembrane helix</keyword>
<dbReference type="SUPFAM" id="SSF55073">
    <property type="entry name" value="Nucleotide cyclase"/>
    <property type="match status" value="1"/>
</dbReference>
<dbReference type="PANTHER" id="PTHR45138:SF9">
    <property type="entry name" value="DIGUANYLATE CYCLASE DGCM-RELATED"/>
    <property type="match status" value="1"/>
</dbReference>
<dbReference type="SMART" id="SM00267">
    <property type="entry name" value="GGDEF"/>
    <property type="match status" value="1"/>
</dbReference>
<protein>
    <recommendedName>
        <fullName evidence="2">diguanylate cyclase</fullName>
        <ecNumber evidence="2">2.7.7.65</ecNumber>
    </recommendedName>
</protein>
<evidence type="ECO:0000256" key="5">
    <source>
        <dbReference type="SAM" id="Phobius"/>
    </source>
</evidence>
<dbReference type="EC" id="2.7.7.65" evidence="2"/>
<dbReference type="SUPFAM" id="SSF55781">
    <property type="entry name" value="GAF domain-like"/>
    <property type="match status" value="1"/>
</dbReference>
<dbReference type="PANTHER" id="PTHR45138">
    <property type="entry name" value="REGULATORY COMPONENTS OF SENSORY TRANSDUCTION SYSTEM"/>
    <property type="match status" value="1"/>
</dbReference>
<dbReference type="AlphaFoldDB" id="A0A437Q904"/>
<dbReference type="EMBL" id="SACQ01000003">
    <property type="protein sequence ID" value="RVU30956.1"/>
    <property type="molecule type" value="Genomic_DNA"/>
</dbReference>
<dbReference type="RefSeq" id="WP_127693801.1">
    <property type="nucleotide sequence ID" value="NZ_SACQ01000003.1"/>
</dbReference>
<accession>A0A437Q904</accession>
<dbReference type="InterPro" id="IPR043128">
    <property type="entry name" value="Rev_trsase/Diguanyl_cyclase"/>
</dbReference>
<evidence type="ECO:0000313" key="8">
    <source>
        <dbReference type="Proteomes" id="UP000282818"/>
    </source>
</evidence>
<feature type="transmembrane region" description="Helical" evidence="5">
    <location>
        <begin position="7"/>
        <end position="25"/>
    </location>
</feature>
<comment type="caution">
    <text evidence="7">The sequence shown here is derived from an EMBL/GenBank/DDBJ whole genome shotgun (WGS) entry which is preliminary data.</text>
</comment>
<dbReference type="NCBIfam" id="TIGR00254">
    <property type="entry name" value="GGDEF"/>
    <property type="match status" value="1"/>
</dbReference>
<keyword evidence="5" id="KW-0472">Membrane</keyword>
<gene>
    <name evidence="7" type="ORF">EOE65_08050</name>
</gene>
<evidence type="ECO:0000256" key="3">
    <source>
        <dbReference type="ARBA" id="ARBA00034247"/>
    </source>
</evidence>
<dbReference type="InterPro" id="IPR050469">
    <property type="entry name" value="Diguanylate_Cyclase"/>
</dbReference>
<dbReference type="Gene3D" id="3.30.450.40">
    <property type="match status" value="1"/>
</dbReference>
<dbReference type="Pfam" id="PF00990">
    <property type="entry name" value="GGDEF"/>
    <property type="match status" value="1"/>
</dbReference>
<dbReference type="PROSITE" id="PS50887">
    <property type="entry name" value="GGDEF"/>
    <property type="match status" value="1"/>
</dbReference>
<keyword evidence="8" id="KW-1185">Reference proteome</keyword>
<dbReference type="GO" id="GO:0052621">
    <property type="term" value="F:diguanylate cyclase activity"/>
    <property type="evidence" value="ECO:0007669"/>
    <property type="project" value="UniProtKB-EC"/>
</dbReference>
<name>A0A437Q904_9GAMM</name>